<dbReference type="PIRSF" id="PIRSF032079">
    <property type="entry name" value="UCP032079"/>
    <property type="match status" value="1"/>
</dbReference>
<dbReference type="InterPro" id="IPR014569">
    <property type="entry name" value="Ubq_cyt-c_CBP3-rel"/>
</dbReference>
<comment type="caution">
    <text evidence="4">The sequence shown here is derived from an EMBL/GenBank/DDBJ whole genome shotgun (WGS) entry which is preliminary data.</text>
</comment>
<proteinExistence type="inferred from homology"/>
<evidence type="ECO:0000259" key="3">
    <source>
        <dbReference type="Pfam" id="PF03981"/>
    </source>
</evidence>
<dbReference type="EMBL" id="JACIDU010000004">
    <property type="protein sequence ID" value="MBB4102752.1"/>
    <property type="molecule type" value="Genomic_DNA"/>
</dbReference>
<dbReference type="PANTHER" id="PTHR12184:SF1">
    <property type="entry name" value="UBIQUINOL-CYTOCHROME-C REDUCTASE COMPLEX ASSEMBLY FACTOR 1"/>
    <property type="match status" value="1"/>
</dbReference>
<accession>A0A7W6K299</accession>
<dbReference type="InterPro" id="IPR007129">
    <property type="entry name" value="Ubiqinol_cyt_c_chaperone_CPB3"/>
</dbReference>
<evidence type="ECO:0000313" key="5">
    <source>
        <dbReference type="Proteomes" id="UP000584824"/>
    </source>
</evidence>
<organism evidence="4 5">
    <name type="scientific">Allorhizobium borbori</name>
    <dbReference type="NCBI Taxonomy" id="485907"/>
    <lineage>
        <taxon>Bacteria</taxon>
        <taxon>Pseudomonadati</taxon>
        <taxon>Pseudomonadota</taxon>
        <taxon>Alphaproteobacteria</taxon>
        <taxon>Hyphomicrobiales</taxon>
        <taxon>Rhizobiaceae</taxon>
        <taxon>Rhizobium/Agrobacterium group</taxon>
        <taxon>Allorhizobium</taxon>
    </lineage>
</organism>
<sequence length="192" mass="21286">MIFGLFSRRNNNGKILERQYEALTTAARQPRFYSAMGVPDTVMGRLEMISLVMILFFRRTRFSGASGQELAQEIIDAFFQDIDHSIRELGVGDPSVPKRMKKLAGRYYGRLEAYAAALDAGDREALAAALRRNIHPEVDNAPSMTELADWAMLAERHLATVSEDDVAAGRVTLPEAVAVAHEQADASKKETD</sequence>
<reference evidence="4 5" key="1">
    <citation type="submission" date="2020-08" db="EMBL/GenBank/DDBJ databases">
        <title>Genomic Encyclopedia of Type Strains, Phase IV (KMG-IV): sequencing the most valuable type-strain genomes for metagenomic binning, comparative biology and taxonomic classification.</title>
        <authorList>
            <person name="Goeker M."/>
        </authorList>
    </citation>
    <scope>NUCLEOTIDE SEQUENCE [LARGE SCALE GENOMIC DNA]</scope>
    <source>
        <strain evidence="4 5">DSM 26385</strain>
    </source>
</reference>
<protein>
    <submittedName>
        <fullName evidence="4">Cytochrome b pre-mRNA-processing protein 3</fullName>
    </submittedName>
</protein>
<evidence type="ECO:0000256" key="2">
    <source>
        <dbReference type="ARBA" id="ARBA00006436"/>
    </source>
</evidence>
<evidence type="ECO:0000313" key="4">
    <source>
        <dbReference type="EMBL" id="MBB4102752.1"/>
    </source>
</evidence>
<name>A0A7W6K299_9HYPH</name>
<comment type="similarity">
    <text evidence="1">Belongs to the CBP3 family.</text>
</comment>
<dbReference type="AlphaFoldDB" id="A0A7W6K299"/>
<feature type="domain" description="Ubiquinol-cytochrome c chaperone" evidence="3">
    <location>
        <begin position="35"/>
        <end position="171"/>
    </location>
</feature>
<dbReference type="Proteomes" id="UP000584824">
    <property type="component" value="Unassembled WGS sequence"/>
</dbReference>
<comment type="similarity">
    <text evidence="2">Belongs to the UPF0174 family.</text>
</comment>
<gene>
    <name evidence="4" type="ORF">GGQ66_001295</name>
</gene>
<dbReference type="InterPro" id="IPR021150">
    <property type="entry name" value="Ubiq_cyt_c_chap"/>
</dbReference>
<evidence type="ECO:0000256" key="1">
    <source>
        <dbReference type="ARBA" id="ARBA00006407"/>
    </source>
</evidence>
<dbReference type="RefSeq" id="WP_183790641.1">
    <property type="nucleotide sequence ID" value="NZ_JACIDU010000004.1"/>
</dbReference>
<keyword evidence="5" id="KW-1185">Reference proteome</keyword>
<dbReference type="Pfam" id="PF03981">
    <property type="entry name" value="Ubiq_cyt_C_chap"/>
    <property type="match status" value="1"/>
</dbReference>
<dbReference type="PANTHER" id="PTHR12184">
    <property type="entry name" value="UBIQUINOL-CYTOCHROME C REDUCTASE COMPLEX ASSEMBLY FACTOR 1 FAMILY MEMBER"/>
    <property type="match status" value="1"/>
</dbReference>